<feature type="region of interest" description="Disordered" evidence="2">
    <location>
        <begin position="626"/>
        <end position="670"/>
    </location>
</feature>
<evidence type="ECO:0000313" key="4">
    <source>
        <dbReference type="Proteomes" id="UP000095009"/>
    </source>
</evidence>
<feature type="compositionally biased region" description="Basic residues" evidence="2">
    <location>
        <begin position="661"/>
        <end position="670"/>
    </location>
</feature>
<name>A0A1E3PKX5_9ASCO</name>
<protein>
    <submittedName>
        <fullName evidence="3">Uncharacterized protein</fullName>
    </submittedName>
</protein>
<feature type="compositionally biased region" description="Basic and acidic residues" evidence="2">
    <location>
        <begin position="430"/>
        <end position="444"/>
    </location>
</feature>
<feature type="compositionally biased region" description="Polar residues" evidence="2">
    <location>
        <begin position="48"/>
        <end position="59"/>
    </location>
</feature>
<feature type="region of interest" description="Disordered" evidence="2">
    <location>
        <begin position="19"/>
        <end position="94"/>
    </location>
</feature>
<dbReference type="Proteomes" id="UP000095009">
    <property type="component" value="Unassembled WGS sequence"/>
</dbReference>
<keyword evidence="1" id="KW-0175">Coiled coil</keyword>
<feature type="compositionally biased region" description="Polar residues" evidence="2">
    <location>
        <begin position="264"/>
        <end position="275"/>
    </location>
</feature>
<keyword evidence="4" id="KW-1185">Reference proteome</keyword>
<sequence>MNLNDRHACTRLSRANTLHSVSRDVDGHTPLSSSGETPGNGEYGHSGVNVQVNTRPRQLSSSRSRAYSGSGLENSASENFHGAQGNPNLNGKDHKPVLNPTSVHTHTRKRLSMNFAALPISVNQSLAPANLSPINTPSSVVNGQNVATHYFHPINNSSSLPNPTNNLNANTTIPVANNSSTSVSSPINSTHHPSLESSVLDLTRSTNPLASTALPNSASTTSSLPSSEFSSSIPAIPGSLSKPYVNFRSSRRSLSLSIRTPSSMNRSTTEYSSLTEGYHTPASKQADPTMDYLNGLAVKERLVFELKEQMKRISEELASAEKELEAFRDHAPIALRPTSMMNSKSTENNSASIASNNSTLNANESYTTPPIALENLSENLSITPDTSFTNTPNNATVNNSAGSTNHRYSYGNIISQPLSMLDSLQSKMTRQKDRHNYYDSKDSDASSSRYHQSSLSNISNTTASSTDGIPEDSEDGFCKNFDESLIIGASYNDNIESNAPTISNSFSAGGSQPQQFMPVVVPNQPPAGDIVYVGKRVAAEIGKNFWGFMKDIKEVAMGEEESDEVTPSPNPSLKAPLEVNDSASQVNDGIIGSEPGAIALADFSNELHQASTEYFSDDMDISNFNPDQLSSPLSSSSVKTTFIEDSSKERSSMNFVQRSKSLLHRSKSHY</sequence>
<feature type="compositionally biased region" description="Low complexity" evidence="2">
    <location>
        <begin position="175"/>
        <end position="189"/>
    </location>
</feature>
<evidence type="ECO:0000256" key="1">
    <source>
        <dbReference type="SAM" id="Coils"/>
    </source>
</evidence>
<feature type="compositionally biased region" description="Polar residues" evidence="2">
    <location>
        <begin position="449"/>
        <end position="467"/>
    </location>
</feature>
<feature type="region of interest" description="Disordered" evidence="2">
    <location>
        <begin position="175"/>
        <end position="232"/>
    </location>
</feature>
<dbReference type="EMBL" id="KV454409">
    <property type="protein sequence ID" value="ODQ65978.1"/>
    <property type="molecule type" value="Genomic_DNA"/>
</dbReference>
<feature type="region of interest" description="Disordered" evidence="2">
    <location>
        <begin position="427"/>
        <end position="475"/>
    </location>
</feature>
<gene>
    <name evidence="3" type="ORF">NADFUDRAFT_51249</name>
</gene>
<evidence type="ECO:0000313" key="3">
    <source>
        <dbReference type="EMBL" id="ODQ65978.1"/>
    </source>
</evidence>
<feature type="coiled-coil region" evidence="1">
    <location>
        <begin position="296"/>
        <end position="330"/>
    </location>
</feature>
<feature type="region of interest" description="Disordered" evidence="2">
    <location>
        <begin position="558"/>
        <end position="577"/>
    </location>
</feature>
<feature type="region of interest" description="Disordered" evidence="2">
    <location>
        <begin position="258"/>
        <end position="286"/>
    </location>
</feature>
<dbReference type="AlphaFoldDB" id="A0A1E3PKX5"/>
<feature type="compositionally biased region" description="Low complexity" evidence="2">
    <location>
        <begin position="208"/>
        <end position="232"/>
    </location>
</feature>
<reference evidence="3 4" key="1">
    <citation type="journal article" date="2016" name="Proc. Natl. Acad. Sci. U.S.A.">
        <title>Comparative genomics of biotechnologically important yeasts.</title>
        <authorList>
            <person name="Riley R."/>
            <person name="Haridas S."/>
            <person name="Wolfe K.H."/>
            <person name="Lopes M.R."/>
            <person name="Hittinger C.T."/>
            <person name="Goeker M."/>
            <person name="Salamov A.A."/>
            <person name="Wisecaver J.H."/>
            <person name="Long T.M."/>
            <person name="Calvey C.H."/>
            <person name="Aerts A.L."/>
            <person name="Barry K.W."/>
            <person name="Choi C."/>
            <person name="Clum A."/>
            <person name="Coughlan A.Y."/>
            <person name="Deshpande S."/>
            <person name="Douglass A.P."/>
            <person name="Hanson S.J."/>
            <person name="Klenk H.-P."/>
            <person name="LaButti K.M."/>
            <person name="Lapidus A."/>
            <person name="Lindquist E.A."/>
            <person name="Lipzen A.M."/>
            <person name="Meier-Kolthoff J.P."/>
            <person name="Ohm R.A."/>
            <person name="Otillar R.P."/>
            <person name="Pangilinan J.L."/>
            <person name="Peng Y."/>
            <person name="Rokas A."/>
            <person name="Rosa C.A."/>
            <person name="Scheuner C."/>
            <person name="Sibirny A.A."/>
            <person name="Slot J.C."/>
            <person name="Stielow J.B."/>
            <person name="Sun H."/>
            <person name="Kurtzman C.P."/>
            <person name="Blackwell M."/>
            <person name="Grigoriev I.V."/>
            <person name="Jeffries T.W."/>
        </authorList>
    </citation>
    <scope>NUCLEOTIDE SEQUENCE [LARGE SCALE GENOMIC DNA]</scope>
    <source>
        <strain evidence="3 4">DSM 6958</strain>
    </source>
</reference>
<accession>A0A1E3PKX5</accession>
<organism evidence="3 4">
    <name type="scientific">Nadsonia fulvescens var. elongata DSM 6958</name>
    <dbReference type="NCBI Taxonomy" id="857566"/>
    <lineage>
        <taxon>Eukaryota</taxon>
        <taxon>Fungi</taxon>
        <taxon>Dikarya</taxon>
        <taxon>Ascomycota</taxon>
        <taxon>Saccharomycotina</taxon>
        <taxon>Dipodascomycetes</taxon>
        <taxon>Dipodascales</taxon>
        <taxon>Dipodascales incertae sedis</taxon>
        <taxon>Nadsonia</taxon>
    </lineage>
</organism>
<feature type="region of interest" description="Disordered" evidence="2">
    <location>
        <begin position="385"/>
        <end position="404"/>
    </location>
</feature>
<feature type="compositionally biased region" description="Low complexity" evidence="2">
    <location>
        <begin position="60"/>
        <end position="71"/>
    </location>
</feature>
<evidence type="ECO:0000256" key="2">
    <source>
        <dbReference type="SAM" id="MobiDB-lite"/>
    </source>
</evidence>
<proteinExistence type="predicted"/>